<accession>A0AAN7LPJ8</accession>
<proteinExistence type="predicted"/>
<name>A0AAN7LPJ8_TRANT</name>
<dbReference type="Proteomes" id="UP001346149">
    <property type="component" value="Unassembled WGS sequence"/>
</dbReference>
<protein>
    <submittedName>
        <fullName evidence="1">Uncharacterized protein</fullName>
    </submittedName>
</protein>
<dbReference type="AlphaFoldDB" id="A0AAN7LPJ8"/>
<evidence type="ECO:0000313" key="2">
    <source>
        <dbReference type="Proteomes" id="UP001346149"/>
    </source>
</evidence>
<sequence>MALPSFHFLHRSTHTICRYAQRQNSESQKRTKELMNACQTSEPVGLKRRQREELRLNLVYGPSNLTPRGRSPWVAWTIRETVRICAFSAAAVERVLCSLPPHLN</sequence>
<dbReference type="EMBL" id="JAXQNO010000011">
    <property type="protein sequence ID" value="KAK4788964.1"/>
    <property type="molecule type" value="Genomic_DNA"/>
</dbReference>
<keyword evidence="2" id="KW-1185">Reference proteome</keyword>
<gene>
    <name evidence="1" type="ORF">SAY86_020283</name>
</gene>
<organism evidence="1 2">
    <name type="scientific">Trapa natans</name>
    <name type="common">Water chestnut</name>
    <dbReference type="NCBI Taxonomy" id="22666"/>
    <lineage>
        <taxon>Eukaryota</taxon>
        <taxon>Viridiplantae</taxon>
        <taxon>Streptophyta</taxon>
        <taxon>Embryophyta</taxon>
        <taxon>Tracheophyta</taxon>
        <taxon>Spermatophyta</taxon>
        <taxon>Magnoliopsida</taxon>
        <taxon>eudicotyledons</taxon>
        <taxon>Gunneridae</taxon>
        <taxon>Pentapetalae</taxon>
        <taxon>rosids</taxon>
        <taxon>malvids</taxon>
        <taxon>Myrtales</taxon>
        <taxon>Lythraceae</taxon>
        <taxon>Trapa</taxon>
    </lineage>
</organism>
<reference evidence="1 2" key="1">
    <citation type="journal article" date="2023" name="Hortic Res">
        <title>Pangenome of water caltrop reveals structural variations and asymmetric subgenome divergence after allopolyploidization.</title>
        <authorList>
            <person name="Zhang X."/>
            <person name="Chen Y."/>
            <person name="Wang L."/>
            <person name="Yuan Y."/>
            <person name="Fang M."/>
            <person name="Shi L."/>
            <person name="Lu R."/>
            <person name="Comes H.P."/>
            <person name="Ma Y."/>
            <person name="Chen Y."/>
            <person name="Huang G."/>
            <person name="Zhou Y."/>
            <person name="Zheng Z."/>
            <person name="Qiu Y."/>
        </authorList>
    </citation>
    <scope>NUCLEOTIDE SEQUENCE [LARGE SCALE GENOMIC DNA]</scope>
    <source>
        <strain evidence="1">F231</strain>
    </source>
</reference>
<evidence type="ECO:0000313" key="1">
    <source>
        <dbReference type="EMBL" id="KAK4788964.1"/>
    </source>
</evidence>
<comment type="caution">
    <text evidence="1">The sequence shown here is derived from an EMBL/GenBank/DDBJ whole genome shotgun (WGS) entry which is preliminary data.</text>
</comment>